<protein>
    <submittedName>
        <fullName evidence="7">Centrosomin isoform X1</fullName>
    </submittedName>
</protein>
<dbReference type="GeneID" id="108557712"/>
<feature type="region of interest" description="Disordered" evidence="4">
    <location>
        <begin position="1087"/>
        <end position="1118"/>
    </location>
</feature>
<feature type="compositionally biased region" description="Low complexity" evidence="4">
    <location>
        <begin position="1104"/>
        <end position="1116"/>
    </location>
</feature>
<feature type="region of interest" description="Disordered" evidence="4">
    <location>
        <begin position="535"/>
        <end position="591"/>
    </location>
</feature>
<evidence type="ECO:0000313" key="7">
    <source>
        <dbReference type="RefSeq" id="XP_017769841.1"/>
    </source>
</evidence>
<gene>
    <name evidence="7" type="primary">LOC108557712</name>
</gene>
<dbReference type="Pfam" id="PF07989">
    <property type="entry name" value="Cnn_1N"/>
    <property type="match status" value="1"/>
</dbReference>
<dbReference type="InterPro" id="IPR042791">
    <property type="entry name" value="CDK5RAP2"/>
</dbReference>
<evidence type="ECO:0000313" key="6">
    <source>
        <dbReference type="Proteomes" id="UP000695000"/>
    </source>
</evidence>
<accession>A0ABM1M5J1</accession>
<feature type="coiled-coil region" evidence="3">
    <location>
        <begin position="1312"/>
        <end position="1371"/>
    </location>
</feature>
<sequence>MLPASATPARLETICEECHHHILLLVNIAAATECHALPGLLVSVRLFHNRRRDADAHDSANRKRISDRRSTSPSQLYETTLDADTSNAYSMGLGGARGASRGCSVKEFEEQLTTLRKENFNLKLRIYLLEERMGPNYNLDTESAVKKNIELSVELETLRKELQEKQDLLCQAVTAIEIEEEEYRKEAENKRKEIEDLKVQLDTLQQQFDMVQEESRSQGDHSSVDGRSEVFSQAFTLTNKVADLENQLRCERETVEKLSNLLKYPKPTLDVEELQVALTEKTEKLEQAMAELEEKSQSLAEVSSKLETVEQELLVKKDEVNYYEGELSMKANDLEEAQERLSEMEVLYEDTKAQREHEAKRNEKNKIAVSNRNNKISELEGTVERYKQKVLSLEAKLESAQNEVKSKKDFGSPRPPTARTTPDHSDPASFPVRSAATTPEHSPKSVSRVNSSGIFRPHRTTPNSSMQMSGNEDGDVSMDNTDHSFCVDDLQNELLLSRGHAKKLEQDQLKACRIIQTMIEKRKKSQKEIEELQRNVKERDEKIEELSGKLQQQHHDRHQSQMDDSNRSAMTNSSDPSTGNSNNSNNRSRSTSLLQTKISELNLTAASPTSDAECSALALETTSSENPQELLAKSIQYNENLETEKKLLKEILRVKDEHMEELQQRHERALEETKRLKDEIVDLQFEACSRDEQPSEKFDVGNEKVGYWIQKSEDKDKEIERLEKELKKRTCDLQSVVNKELWDKNREIERLQKSGSKDATISELRKDVAAKDDVLKALQCKLEERKALEDTFKEKLRKLSDERLRLLNEIEELKDEVSHLNVDEDEAKNLRLELETCERMRCDTQQVCQLLNVRLKELATFLSSLLKKKIVLGLLGHTSRIRQYIDDSLNLSRSLSLSINMNPDESLMQLSNISTLLKTQNDTLDIYEFLNQTNSEGGEVDDDDLDWEEEKSSLSLIPEQITFSYQSHIYNKPGAENKIHQQDRIIQKLRSQVAQLMSALQLRDNKLLQQTKDDEDLVNAIVSMNPPVMMQSVSSPDSILQNLMRINLSTNTSSTVKYVDHSGSDSWSEPDKSVSKARIGLDEECLKPVSKDDSTEGALSSLNKSRTPSKRSSSASENKQIIRALTNQIECLERRLEEKDVLCNEEIVKTEGLILEIVQLNEKLEESRSSLSDSESKVQQLQQIIEELHSNKCNLIKNMNSKTKSVQNMINQLECERAQAMAEAKDAEEHAKIARGQVAEYKSKLKCADEEFKQKLKEVEADYEKKMKMLEVRTEQQVIKITEVANQMKSMYETEYVKRSEVDHLRSIIKDLESVKQLLKVSEDKIEHLRKNEAGLKMRLQEVETESRSKITELRAELDRATLQYSEAILEKSRIMDDKSKLETEKSRFGEREADFVRQMSELKADFNTLKKYQKQVGVLEVQITKLQVKISELESKNADLMNKQFKASAAASISCAAATANAKVSTSAETGAGEHLSSSPQRSRILDLYCNRYSPRLINDEETLEVERMHANSSPDLGIESDQGRFSSLEGVGNTNVSLARPLLQTLEVSQSMSNLLDKENIMAKCSNEECSQRTSKIMEENFLLKTKLNKSHKMLEATVVKLAKANLQKERVEGKIYKEIHKTSQILKIAKANLDSGSDTEFKKK</sequence>
<dbReference type="PANTHER" id="PTHR46930">
    <property type="entry name" value="CDK5 REGULATORY SUBUNIT-ASSOCIATED PROTEIN 2"/>
    <property type="match status" value="1"/>
</dbReference>
<keyword evidence="6" id="KW-1185">Reference proteome</keyword>
<evidence type="ECO:0000259" key="5">
    <source>
        <dbReference type="Pfam" id="PF07989"/>
    </source>
</evidence>
<feature type="domain" description="Centrosomin N-terminal motif 1" evidence="5">
    <location>
        <begin position="104"/>
        <end position="177"/>
    </location>
</feature>
<feature type="coiled-coil region" evidence="3">
    <location>
        <begin position="105"/>
        <end position="214"/>
    </location>
</feature>
<proteinExistence type="predicted"/>
<organism evidence="6 7">
    <name type="scientific">Nicrophorus vespilloides</name>
    <name type="common">Boreal carrion beetle</name>
    <dbReference type="NCBI Taxonomy" id="110193"/>
    <lineage>
        <taxon>Eukaryota</taxon>
        <taxon>Metazoa</taxon>
        <taxon>Ecdysozoa</taxon>
        <taxon>Arthropoda</taxon>
        <taxon>Hexapoda</taxon>
        <taxon>Insecta</taxon>
        <taxon>Pterygota</taxon>
        <taxon>Neoptera</taxon>
        <taxon>Endopterygota</taxon>
        <taxon>Coleoptera</taxon>
        <taxon>Polyphaga</taxon>
        <taxon>Staphyliniformia</taxon>
        <taxon>Silphidae</taxon>
        <taxon>Nicrophorinae</taxon>
        <taxon>Nicrophorus</taxon>
    </lineage>
</organism>
<feature type="region of interest" description="Disordered" evidence="4">
    <location>
        <begin position="53"/>
        <end position="75"/>
    </location>
</feature>
<keyword evidence="2" id="KW-0963">Cytoplasm</keyword>
<feature type="compositionally biased region" description="Polar residues" evidence="4">
    <location>
        <begin position="460"/>
        <end position="470"/>
    </location>
</feature>
<keyword evidence="3" id="KW-0175">Coiled coil</keyword>
<feature type="coiled-coil region" evidence="3">
    <location>
        <begin position="1410"/>
        <end position="1444"/>
    </location>
</feature>
<dbReference type="PANTHER" id="PTHR46930:SF1">
    <property type="entry name" value="CDK5 REGULATORY SUBUNIT-ASSOCIATED PROTEIN 2"/>
    <property type="match status" value="1"/>
</dbReference>
<dbReference type="Proteomes" id="UP000695000">
    <property type="component" value="Unplaced"/>
</dbReference>
<evidence type="ECO:0000256" key="1">
    <source>
        <dbReference type="ARBA" id="ARBA00004496"/>
    </source>
</evidence>
<feature type="compositionally biased region" description="Low complexity" evidence="4">
    <location>
        <begin position="571"/>
        <end position="591"/>
    </location>
</feature>
<evidence type="ECO:0000256" key="3">
    <source>
        <dbReference type="SAM" id="Coils"/>
    </source>
</evidence>
<comment type="subcellular location">
    <subcellularLocation>
        <location evidence="1">Cytoplasm</location>
    </subcellularLocation>
</comment>
<evidence type="ECO:0000256" key="4">
    <source>
        <dbReference type="SAM" id="MobiDB-lite"/>
    </source>
</evidence>
<feature type="region of interest" description="Disordered" evidence="4">
    <location>
        <begin position="399"/>
        <end position="480"/>
    </location>
</feature>
<feature type="compositionally biased region" description="Basic and acidic residues" evidence="4">
    <location>
        <begin position="535"/>
        <end position="547"/>
    </location>
</feature>
<dbReference type="InterPro" id="IPR012943">
    <property type="entry name" value="Cnn_1N"/>
</dbReference>
<feature type="coiled-coil region" evidence="3">
    <location>
        <begin position="641"/>
        <end position="739"/>
    </location>
</feature>
<reference evidence="7" key="1">
    <citation type="submission" date="2025-08" db="UniProtKB">
        <authorList>
            <consortium name="RefSeq"/>
        </authorList>
    </citation>
    <scope>IDENTIFICATION</scope>
    <source>
        <tissue evidence="7">Whole Larva</tissue>
    </source>
</reference>
<name>A0ABM1M5J1_NICVS</name>
<feature type="compositionally biased region" description="Polar residues" evidence="4">
    <location>
        <begin position="435"/>
        <end position="453"/>
    </location>
</feature>
<feature type="coiled-coil region" evidence="3">
    <location>
        <begin position="789"/>
        <end position="840"/>
    </location>
</feature>
<dbReference type="RefSeq" id="XP_017769841.1">
    <property type="nucleotide sequence ID" value="XM_017914352.1"/>
</dbReference>
<evidence type="ECO:0000256" key="2">
    <source>
        <dbReference type="ARBA" id="ARBA00022490"/>
    </source>
</evidence>